<comment type="similarity">
    <text evidence="2 8">Belongs to the RNA polymerase beta chain family.</text>
</comment>
<dbReference type="PANTHER" id="PTHR12949:SF0">
    <property type="entry name" value="DNA-DIRECTED RNA POLYMERASE III SUBUNIT RPC3"/>
    <property type="match status" value="1"/>
</dbReference>
<evidence type="ECO:0000256" key="6">
    <source>
        <dbReference type="ARBA" id="ARBA00023242"/>
    </source>
</evidence>
<dbReference type="InterPro" id="IPR039748">
    <property type="entry name" value="RPC3"/>
</dbReference>
<dbReference type="Pfam" id="PF05645">
    <property type="entry name" value="RNA_pol_Rpc82"/>
    <property type="match status" value="1"/>
</dbReference>
<evidence type="ECO:0000256" key="8">
    <source>
        <dbReference type="RuleBase" id="RU367076"/>
    </source>
</evidence>
<evidence type="ECO:0000256" key="9">
    <source>
        <dbReference type="SAM" id="MobiDB-lite"/>
    </source>
</evidence>
<protein>
    <recommendedName>
        <fullName evidence="8">DNA-directed RNA polymerase III subunit RPC3</fullName>
        <shortName evidence="8">RNA polymerase III subunit C3</shortName>
    </recommendedName>
</protein>
<dbReference type="GO" id="GO:0003697">
    <property type="term" value="F:single-stranded DNA binding"/>
    <property type="evidence" value="ECO:0007669"/>
    <property type="project" value="UniProtKB-UniRule"/>
</dbReference>
<evidence type="ECO:0000259" key="10">
    <source>
        <dbReference type="Pfam" id="PF05645"/>
    </source>
</evidence>
<dbReference type="Proteomes" id="UP000654918">
    <property type="component" value="Unassembled WGS sequence"/>
</dbReference>
<evidence type="ECO:0000256" key="5">
    <source>
        <dbReference type="ARBA" id="ARBA00023163"/>
    </source>
</evidence>
<evidence type="ECO:0000256" key="4">
    <source>
        <dbReference type="ARBA" id="ARBA00022478"/>
    </source>
</evidence>
<keyword evidence="14" id="KW-1185">Reference proteome</keyword>
<name>A0A8H6KX31_9PEZI</name>
<keyword evidence="4 8" id="KW-0240">DNA-directed RNA polymerase</keyword>
<evidence type="ECO:0000259" key="12">
    <source>
        <dbReference type="Pfam" id="PF22536"/>
    </source>
</evidence>
<evidence type="ECO:0000259" key="11">
    <source>
        <dbReference type="Pfam" id="PF08221"/>
    </source>
</evidence>
<comment type="caution">
    <text evidence="13">The sequence shown here is derived from an EMBL/GenBank/DDBJ whole genome shotgun (WGS) entry which is preliminary data.</text>
</comment>
<dbReference type="Pfam" id="PF08221">
    <property type="entry name" value="HTH_9"/>
    <property type="match status" value="1"/>
</dbReference>
<dbReference type="GO" id="GO:0006351">
    <property type="term" value="P:DNA-templated transcription"/>
    <property type="evidence" value="ECO:0007669"/>
    <property type="project" value="InterPro"/>
</dbReference>
<evidence type="ECO:0000256" key="1">
    <source>
        <dbReference type="ARBA" id="ARBA00004123"/>
    </source>
</evidence>
<dbReference type="Pfam" id="PF22536">
    <property type="entry name" value="WHD_POLR3C"/>
    <property type="match status" value="1"/>
</dbReference>
<dbReference type="InterPro" id="IPR013197">
    <property type="entry name" value="RNA_pol_III_RPC82-rel_HTH"/>
</dbReference>
<dbReference type="InterPro" id="IPR036388">
    <property type="entry name" value="WH-like_DNA-bd_sf"/>
</dbReference>
<feature type="domain" description="DNA-directed RNA polymerase III subunit RPC3 winged-helix" evidence="12">
    <location>
        <begin position="500"/>
        <end position="575"/>
    </location>
</feature>
<keyword evidence="5 8" id="KW-0804">Transcription</keyword>
<dbReference type="EMBL" id="WIGO01000014">
    <property type="protein sequence ID" value="KAF6839264.1"/>
    <property type="molecule type" value="Genomic_DNA"/>
</dbReference>
<dbReference type="PANTHER" id="PTHR12949">
    <property type="entry name" value="RNA POLYMERASE III DNA DIRECTED -RELATED"/>
    <property type="match status" value="1"/>
</dbReference>
<dbReference type="AlphaFoldDB" id="A0A8H6KX31"/>
<comment type="function">
    <text evidence="7 8">DNA-dependent RNA polymerase catalyzes the transcription of DNA into RNA using the four ribonucleoside triphosphates as substrates. Specific core component of RNA polymerase III which synthesizes small RNAs, such as 5S rRNA and tRNAs.</text>
</comment>
<dbReference type="InterPro" id="IPR055207">
    <property type="entry name" value="POLR3C_WHD"/>
</dbReference>
<feature type="compositionally biased region" description="Basic and acidic residues" evidence="9">
    <location>
        <begin position="436"/>
        <end position="445"/>
    </location>
</feature>
<feature type="domain" description="RNA polymerase III subunit RPC82-related helix-turn-helix" evidence="11">
    <location>
        <begin position="9"/>
        <end position="65"/>
    </location>
</feature>
<comment type="subunit">
    <text evidence="3 8">Component of the RNA polymerase III (Pol III) complex consisting of 17 subunits.</text>
</comment>
<keyword evidence="6 8" id="KW-0539">Nucleus</keyword>
<evidence type="ECO:0000313" key="13">
    <source>
        <dbReference type="EMBL" id="KAF6839264.1"/>
    </source>
</evidence>
<evidence type="ECO:0000256" key="2">
    <source>
        <dbReference type="ARBA" id="ARBA00006835"/>
    </source>
</evidence>
<sequence>MLVTKHGAELCAHLVNDLCGELPARILTVLFSKGRSTLAVLIRTTGLNPRQLRHGLAVLVQQCLVYTQLDSDNNHAVYEANPDGCYNLIRAGKIVEMVGMEYGPAEQEVVQTIMQLGHAKVSDLAQAFATRDGAGTNGNLTNGHTNGKARQSSFDLHGILNRLVVDEIVDQVGPKTFRNPEDVYREIEEEVTKTSPGEKLTARNRELMQTEVAKRLREARDESKKLKRQLGRGAVFLAKRRKLANGVGKKSEWDDDVPELEVGFLDDGLVFFLLTNTQPYIVLRVNTEKCLVELRNQWLAQHAADTFGEITGQVYHTVLRLLTRQISRCQLDPRIDSEFTDGDGSDPIARQITTTTLEILDNLDDSVDVSLGVGKATADQIDYRSAEKIRATPGPLMYDSDDSFDEKPSRPSATPARGHLNGTGRAESDDDDEEGQSSRETRVTFEDTSSGASRMDQLRQHLLLLAGSQEGFLRHCGSQGRGQWTVDFKPLIDGFKERHIDAIVEGSFGRHGLRLTRIMREKGKLDEKMLPSLALMKKQDIQGKMLAMQMAGFVDVQEVPKDASRTATRTMFFWFFDIERIEAQVVDEYYKAILRCLQNLDVHRYRERHILSFVERRDVKGKEEEVMTAEHYNKYSGYLDLQSKLLGHVFRLDDLVSAFRDY</sequence>
<reference evidence="13" key="1">
    <citation type="journal article" date="2020" name="Phytopathology">
        <title>Genome Sequence Resources of Colletotrichum truncatum, C. plurivorum, C. musicola, and C. sojae: Four Species Pathogenic to Soybean (Glycine max).</title>
        <authorList>
            <person name="Rogerio F."/>
            <person name="Boufleur T.R."/>
            <person name="Ciampi-Guillardi M."/>
            <person name="Sukno S.A."/>
            <person name="Thon M.R."/>
            <person name="Massola Junior N.S."/>
            <person name="Baroncelli R."/>
        </authorList>
    </citation>
    <scope>NUCLEOTIDE SEQUENCE</scope>
    <source>
        <strain evidence="13">LFN00145</strain>
    </source>
</reference>
<evidence type="ECO:0000313" key="14">
    <source>
        <dbReference type="Proteomes" id="UP000654918"/>
    </source>
</evidence>
<organism evidence="13 14">
    <name type="scientific">Colletotrichum plurivorum</name>
    <dbReference type="NCBI Taxonomy" id="2175906"/>
    <lineage>
        <taxon>Eukaryota</taxon>
        <taxon>Fungi</taxon>
        <taxon>Dikarya</taxon>
        <taxon>Ascomycota</taxon>
        <taxon>Pezizomycotina</taxon>
        <taxon>Sordariomycetes</taxon>
        <taxon>Hypocreomycetidae</taxon>
        <taxon>Glomerellales</taxon>
        <taxon>Glomerellaceae</taxon>
        <taxon>Colletotrichum</taxon>
        <taxon>Colletotrichum orchidearum species complex</taxon>
    </lineage>
</organism>
<comment type="subcellular location">
    <subcellularLocation>
        <location evidence="1 8">Nucleus</location>
    </subcellularLocation>
</comment>
<feature type="domain" description="RNA polymerase III Rpc82 C -terminal" evidence="10">
    <location>
        <begin position="159"/>
        <end position="493"/>
    </location>
</feature>
<feature type="region of interest" description="Disordered" evidence="9">
    <location>
        <begin position="392"/>
        <end position="452"/>
    </location>
</feature>
<evidence type="ECO:0000256" key="3">
    <source>
        <dbReference type="ARBA" id="ARBA00011206"/>
    </source>
</evidence>
<dbReference type="Gene3D" id="1.10.10.10">
    <property type="entry name" value="Winged helix-like DNA-binding domain superfamily/Winged helix DNA-binding domain"/>
    <property type="match status" value="2"/>
</dbReference>
<gene>
    <name evidence="13" type="ORF">CPLU01_02002</name>
</gene>
<evidence type="ECO:0000256" key="7">
    <source>
        <dbReference type="ARBA" id="ARBA00025127"/>
    </source>
</evidence>
<dbReference type="GO" id="GO:0005666">
    <property type="term" value="C:RNA polymerase III complex"/>
    <property type="evidence" value="ECO:0007669"/>
    <property type="project" value="UniProtKB-UniRule"/>
</dbReference>
<proteinExistence type="inferred from homology"/>
<accession>A0A8H6KX31</accession>
<dbReference type="InterPro" id="IPR008806">
    <property type="entry name" value="RNA_pol_III_Rpc82_C"/>
</dbReference>